<evidence type="ECO:0000259" key="6">
    <source>
        <dbReference type="Pfam" id="PF02803"/>
    </source>
</evidence>
<dbReference type="InterPro" id="IPR020613">
    <property type="entry name" value="Thiolase_CS"/>
</dbReference>
<organism evidence="7 8">
    <name type="scientific">Eleusine coracana subsp. coracana</name>
    <dbReference type="NCBI Taxonomy" id="191504"/>
    <lineage>
        <taxon>Eukaryota</taxon>
        <taxon>Viridiplantae</taxon>
        <taxon>Streptophyta</taxon>
        <taxon>Embryophyta</taxon>
        <taxon>Tracheophyta</taxon>
        <taxon>Spermatophyta</taxon>
        <taxon>Magnoliopsida</taxon>
        <taxon>Liliopsida</taxon>
        <taxon>Poales</taxon>
        <taxon>Poaceae</taxon>
        <taxon>PACMAD clade</taxon>
        <taxon>Chloridoideae</taxon>
        <taxon>Cynodonteae</taxon>
        <taxon>Eleusininae</taxon>
        <taxon>Eleusine</taxon>
    </lineage>
</organism>
<feature type="domain" description="Thiolase N-terminal" evidence="5">
    <location>
        <begin position="58"/>
        <end position="228"/>
    </location>
</feature>
<evidence type="ECO:0000256" key="2">
    <source>
        <dbReference type="ARBA" id="ARBA00022679"/>
    </source>
</evidence>
<dbReference type="InterPro" id="IPR016039">
    <property type="entry name" value="Thiolase-like"/>
</dbReference>
<gene>
    <name evidence="7" type="primary">gb26690</name>
    <name evidence="7" type="ORF">PR202_gb26690</name>
</gene>
<dbReference type="GO" id="GO:0005739">
    <property type="term" value="C:mitochondrion"/>
    <property type="evidence" value="ECO:0007669"/>
    <property type="project" value="TreeGrafter"/>
</dbReference>
<comment type="similarity">
    <text evidence="1 4">Belongs to the thiolase-like superfamily. Thiolase family.</text>
</comment>
<reference evidence="7" key="1">
    <citation type="journal article" date="2018" name="DNA Res.">
        <title>Multiple hybrid de novo genome assembly of finger millet, an orphan allotetraploid crop.</title>
        <authorList>
            <person name="Hatakeyama M."/>
            <person name="Aluri S."/>
            <person name="Balachadran M.T."/>
            <person name="Sivarajan S.R."/>
            <person name="Patrignani A."/>
            <person name="Gruter S."/>
            <person name="Poveda L."/>
            <person name="Shimizu-Inatsugi R."/>
            <person name="Baeten J."/>
            <person name="Francoijs K.J."/>
            <person name="Nataraja K.N."/>
            <person name="Reddy Y.A.N."/>
            <person name="Phadnis S."/>
            <person name="Ravikumar R.L."/>
            <person name="Schlapbach R."/>
            <person name="Sreeman S.M."/>
            <person name="Shimizu K.K."/>
        </authorList>
    </citation>
    <scope>NUCLEOTIDE SEQUENCE</scope>
</reference>
<evidence type="ECO:0000256" key="4">
    <source>
        <dbReference type="RuleBase" id="RU003557"/>
    </source>
</evidence>
<dbReference type="GO" id="GO:0003985">
    <property type="term" value="F:acetyl-CoA C-acetyltransferase activity"/>
    <property type="evidence" value="ECO:0007669"/>
    <property type="project" value="TreeGrafter"/>
</dbReference>
<dbReference type="PIRSF" id="PIRSF000429">
    <property type="entry name" value="Ac-CoA_Ac_transf"/>
    <property type="match status" value="1"/>
</dbReference>
<dbReference type="PROSITE" id="PS00099">
    <property type="entry name" value="THIOLASE_3"/>
    <property type="match status" value="1"/>
</dbReference>
<dbReference type="PROSITE" id="PS00737">
    <property type="entry name" value="THIOLASE_2"/>
    <property type="match status" value="1"/>
</dbReference>
<dbReference type="InterPro" id="IPR002155">
    <property type="entry name" value="Thiolase"/>
</dbReference>
<evidence type="ECO:0000313" key="8">
    <source>
        <dbReference type="Proteomes" id="UP001054889"/>
    </source>
</evidence>
<comment type="caution">
    <text evidence="7">The sequence shown here is derived from an EMBL/GenBank/DDBJ whole genome shotgun (WGS) entry which is preliminary data.</text>
</comment>
<dbReference type="SUPFAM" id="SSF53901">
    <property type="entry name" value="Thiolase-like"/>
    <property type="match status" value="2"/>
</dbReference>
<keyword evidence="2 4" id="KW-0808">Transferase</keyword>
<dbReference type="NCBIfam" id="TIGR01930">
    <property type="entry name" value="AcCoA-C-Actrans"/>
    <property type="match status" value="1"/>
</dbReference>
<protein>
    <recommendedName>
        <fullName evidence="9">Acetyl-CoA C-acetyltransferase</fullName>
    </recommendedName>
</protein>
<accession>A0AAV5FPV9</accession>
<reference evidence="7" key="2">
    <citation type="submission" date="2021-12" db="EMBL/GenBank/DDBJ databases">
        <title>Resequencing data analysis of finger millet.</title>
        <authorList>
            <person name="Hatakeyama M."/>
            <person name="Aluri S."/>
            <person name="Balachadran M.T."/>
            <person name="Sivarajan S.R."/>
            <person name="Poveda L."/>
            <person name="Shimizu-Inatsugi R."/>
            <person name="Schlapbach R."/>
            <person name="Sreeman S.M."/>
            <person name="Shimizu K.K."/>
        </authorList>
    </citation>
    <scope>NUCLEOTIDE SEQUENCE</scope>
</reference>
<evidence type="ECO:0000313" key="7">
    <source>
        <dbReference type="EMBL" id="GJN37709.1"/>
    </source>
</evidence>
<dbReference type="EMBL" id="BQKI01000095">
    <property type="protein sequence ID" value="GJN37709.1"/>
    <property type="molecule type" value="Genomic_DNA"/>
</dbReference>
<dbReference type="AlphaFoldDB" id="A0AAV5FPV9"/>
<dbReference type="InterPro" id="IPR020616">
    <property type="entry name" value="Thiolase_N"/>
</dbReference>
<dbReference type="PANTHER" id="PTHR18919">
    <property type="entry name" value="ACETYL-COA C-ACYLTRANSFERASE"/>
    <property type="match status" value="1"/>
</dbReference>
<name>A0AAV5FPV9_ELECO</name>
<keyword evidence="8" id="KW-1185">Reference proteome</keyword>
<keyword evidence="3 4" id="KW-0012">Acyltransferase</keyword>
<dbReference type="Gene3D" id="3.40.47.10">
    <property type="match status" value="2"/>
</dbReference>
<dbReference type="Proteomes" id="UP001054889">
    <property type="component" value="Unassembled WGS sequence"/>
</dbReference>
<dbReference type="Pfam" id="PF02803">
    <property type="entry name" value="Thiolase_C"/>
    <property type="match status" value="1"/>
</dbReference>
<evidence type="ECO:0000256" key="3">
    <source>
        <dbReference type="ARBA" id="ARBA00023315"/>
    </source>
</evidence>
<dbReference type="InterPro" id="IPR020617">
    <property type="entry name" value="Thiolase_C"/>
</dbReference>
<dbReference type="PANTHER" id="PTHR18919:SF170">
    <property type="entry name" value="OS01G0110400 PROTEIN"/>
    <property type="match status" value="1"/>
</dbReference>
<sequence length="359" mass="37139">MASSSAATQEHGDHGLKPRDVCIVGVARTPIGALLGSLSSLPATKLGSVAIQIIVLDLAAVMLAAQTIQLGINDVVVAGGMESMSNAPKYVAEARRGSRFGHDVLVDGMLKDGLWDVYNDFPMGMCAELCSEQHSITREEQDSYAILSNERGIAARDSGAFAWEITPVQVPSGRGKRPIVVDKDESLAKFDPGKLKKLGPTFKTNGSVTAGNSSSISDGAAAIVLVSGEKAKNLGLQVIARIRGYADAAQEPELFTTAPALAIPKAISNAGLQASQVDYYEINEAFSVVALANQRLLGIPSEKLNLSGGAVSLGHPIGCSGARIIVTLLGILSQKNGKFGVAGVCNGGGGASSLVLELM</sequence>
<dbReference type="Pfam" id="PF00108">
    <property type="entry name" value="Thiolase_N"/>
    <property type="match status" value="1"/>
</dbReference>
<proteinExistence type="inferred from homology"/>
<feature type="domain" description="Thiolase C-terminal" evidence="6">
    <location>
        <begin position="237"/>
        <end position="357"/>
    </location>
</feature>
<dbReference type="InterPro" id="IPR020610">
    <property type="entry name" value="Thiolase_AS"/>
</dbReference>
<dbReference type="CDD" id="cd00751">
    <property type="entry name" value="thiolase"/>
    <property type="match status" value="1"/>
</dbReference>
<evidence type="ECO:0008006" key="9">
    <source>
        <dbReference type="Google" id="ProtNLM"/>
    </source>
</evidence>
<evidence type="ECO:0000259" key="5">
    <source>
        <dbReference type="Pfam" id="PF00108"/>
    </source>
</evidence>
<evidence type="ECO:0000256" key="1">
    <source>
        <dbReference type="ARBA" id="ARBA00010982"/>
    </source>
</evidence>
<dbReference type="GO" id="GO:0006635">
    <property type="term" value="P:fatty acid beta-oxidation"/>
    <property type="evidence" value="ECO:0007669"/>
    <property type="project" value="TreeGrafter"/>
</dbReference>